<dbReference type="Pfam" id="PF13560">
    <property type="entry name" value="HTH_31"/>
    <property type="match status" value="1"/>
</dbReference>
<dbReference type="AlphaFoldDB" id="A0A6V7FGF2"/>
<geneLocation type="plasmid" evidence="2">
    <name>CFBP8129_p211</name>
</geneLocation>
<organism evidence="2">
    <name type="scientific">Xanthomonas hortorum pv. gardneri</name>
    <dbReference type="NCBI Taxonomy" id="2754056"/>
    <lineage>
        <taxon>Bacteria</taxon>
        <taxon>Pseudomonadati</taxon>
        <taxon>Pseudomonadota</taxon>
        <taxon>Gammaproteobacteria</taxon>
        <taxon>Lysobacterales</taxon>
        <taxon>Lysobacteraceae</taxon>
        <taxon>Xanthomonas</taxon>
    </lineage>
</organism>
<keyword evidence="2" id="KW-0614">Plasmid</keyword>
<dbReference type="CDD" id="cd00093">
    <property type="entry name" value="HTH_XRE"/>
    <property type="match status" value="1"/>
</dbReference>
<sequence>MNKPRPKRCVPVCARTPWSSCWRSCGPIAPTVQVPTKIRQPNDFTEEIKFWGAFLHVSRLNPTSAILMGFPWGVRVTLSVNSTPTFARRLQQARLHTGLSQKELGIRAGLDPYVASPRVNQYERGKHEPKLETAERLAQALGIPAAFLYTDDDLLAKLLLRWGSLSKQQKRELVKLIEATPEK</sequence>
<accession>A0A6V7FGF2</accession>
<reference evidence="2" key="1">
    <citation type="submission" date="2020-07" db="EMBL/GenBank/DDBJ databases">
        <authorList>
            <person name="Pothier F. J."/>
        </authorList>
    </citation>
    <scope>NUCLEOTIDE SEQUENCE [LARGE SCALE GENOMIC DNA]</scope>
    <source>
        <plasmid evidence="2">CFBP8129_p211</plasmid>
    </source>
</reference>
<feature type="domain" description="HTH cro/C1-type" evidence="1">
    <location>
        <begin position="90"/>
        <end position="148"/>
    </location>
</feature>
<dbReference type="PANTHER" id="PTHR43236">
    <property type="entry name" value="ANTITOXIN HIGA1"/>
    <property type="match status" value="1"/>
</dbReference>
<dbReference type="InterPro" id="IPR052345">
    <property type="entry name" value="Rad_response_metalloprotease"/>
</dbReference>
<dbReference type="PANTHER" id="PTHR43236:SF1">
    <property type="entry name" value="BLL7220 PROTEIN"/>
    <property type="match status" value="1"/>
</dbReference>
<dbReference type="GO" id="GO:0003677">
    <property type="term" value="F:DNA binding"/>
    <property type="evidence" value="ECO:0007669"/>
    <property type="project" value="InterPro"/>
</dbReference>
<name>A0A6V7FGF2_9XANT</name>
<dbReference type="EMBL" id="LR828254">
    <property type="protein sequence ID" value="CAD0362813.1"/>
    <property type="molecule type" value="Genomic_DNA"/>
</dbReference>
<dbReference type="Gene3D" id="1.10.260.40">
    <property type="entry name" value="lambda repressor-like DNA-binding domains"/>
    <property type="match status" value="1"/>
</dbReference>
<dbReference type="PROSITE" id="PS50943">
    <property type="entry name" value="HTH_CROC1"/>
    <property type="match status" value="1"/>
</dbReference>
<protein>
    <recommendedName>
        <fullName evidence="1">HTH cro/C1-type domain-containing protein</fullName>
    </recommendedName>
</protein>
<gene>
    <name evidence="2" type="ORF">CFBP8129_46350</name>
</gene>
<dbReference type="EMBL" id="LR828254">
    <property type="protein sequence ID" value="CAD0362816.1"/>
    <property type="molecule type" value="Genomic_DNA"/>
</dbReference>
<dbReference type="InterPro" id="IPR010982">
    <property type="entry name" value="Lambda_DNA-bd_dom_sf"/>
</dbReference>
<dbReference type="SMART" id="SM00530">
    <property type="entry name" value="HTH_XRE"/>
    <property type="match status" value="1"/>
</dbReference>
<evidence type="ECO:0000313" key="2">
    <source>
        <dbReference type="EMBL" id="CAD0362813.1"/>
    </source>
</evidence>
<proteinExistence type="predicted"/>
<dbReference type="SUPFAM" id="SSF47413">
    <property type="entry name" value="lambda repressor-like DNA-binding domains"/>
    <property type="match status" value="1"/>
</dbReference>
<dbReference type="InterPro" id="IPR001387">
    <property type="entry name" value="Cro/C1-type_HTH"/>
</dbReference>
<evidence type="ECO:0000259" key="1">
    <source>
        <dbReference type="PROSITE" id="PS50943"/>
    </source>
</evidence>